<evidence type="ECO:0000256" key="3">
    <source>
        <dbReference type="ARBA" id="ARBA00022692"/>
    </source>
</evidence>
<dbReference type="NCBIfam" id="TIGR02454">
    <property type="entry name" value="ECF_T_CbiQ"/>
    <property type="match status" value="1"/>
</dbReference>
<comment type="subcellular location">
    <subcellularLocation>
        <location evidence="1">Cell membrane</location>
        <topology evidence="1">Multi-pass membrane protein</topology>
    </subcellularLocation>
</comment>
<evidence type="ECO:0000256" key="6">
    <source>
        <dbReference type="SAM" id="Phobius"/>
    </source>
</evidence>
<keyword evidence="2" id="KW-1003">Cell membrane</keyword>
<feature type="transmembrane region" description="Helical" evidence="6">
    <location>
        <begin position="67"/>
        <end position="96"/>
    </location>
</feature>
<evidence type="ECO:0000313" key="8">
    <source>
        <dbReference type="Proteomes" id="UP000462363"/>
    </source>
</evidence>
<keyword evidence="4 6" id="KW-1133">Transmembrane helix</keyword>
<feature type="transmembrane region" description="Helical" evidence="6">
    <location>
        <begin position="108"/>
        <end position="128"/>
    </location>
</feature>
<organism evidence="7 8">
    <name type="scientific">Clostridium scindens (strain JCM 10418 / VPI 12708)</name>
    <dbReference type="NCBI Taxonomy" id="29347"/>
    <lineage>
        <taxon>Bacteria</taxon>
        <taxon>Bacillati</taxon>
        <taxon>Bacillota</taxon>
        <taxon>Clostridia</taxon>
        <taxon>Lachnospirales</taxon>
        <taxon>Lachnospiraceae</taxon>
    </lineage>
</organism>
<dbReference type="EMBL" id="VUMB01000016">
    <property type="protein sequence ID" value="MSS40515.1"/>
    <property type="molecule type" value="Genomic_DNA"/>
</dbReference>
<evidence type="ECO:0000256" key="5">
    <source>
        <dbReference type="ARBA" id="ARBA00023136"/>
    </source>
</evidence>
<dbReference type="CDD" id="cd16914">
    <property type="entry name" value="EcfT"/>
    <property type="match status" value="1"/>
</dbReference>
<dbReference type="InterPro" id="IPR052770">
    <property type="entry name" value="Cobalt_transport_CbiQ"/>
</dbReference>
<proteinExistence type="predicted"/>
<dbReference type="Proteomes" id="UP000462363">
    <property type="component" value="Unassembled WGS sequence"/>
</dbReference>
<feature type="transmembrane region" description="Helical" evidence="6">
    <location>
        <begin position="280"/>
        <end position="299"/>
    </location>
</feature>
<sequence>MIFTGILAAGVVWCLFYNYISNAALLLLSICAAGLFLWAGHVKEQRVEIDLLAGSSRLSEVPPLLKFLLAVSLMACSICAGRPVIGVQIAILLMLISIIAGGVRVKTYLHMVAVPLSFLMISGLALLWEYNPADKGNLSISIGIGYLCVTKAAQVRTMLVMARALGAVSALYLLSLSTPMPEIIGVLRKMRCPDVMTELMYLIYRYIFVLFNIHDSMKNSAMSRLGYIDYPTGIRTTGRIYSNLLAYSYRQASRNFDAMESRCFDGSIRFLDPERKWQPAYVAGAIFLAVLEWLLCVMVR</sequence>
<protein>
    <submittedName>
        <fullName evidence="7">Cobalt ECF transporter T component CbiQ</fullName>
    </submittedName>
</protein>
<reference evidence="7 8" key="1">
    <citation type="submission" date="2019-08" db="EMBL/GenBank/DDBJ databases">
        <title>In-depth cultivation of the pig gut microbiome towards novel bacterial diversity and tailored functional studies.</title>
        <authorList>
            <person name="Wylensek D."/>
            <person name="Hitch T.C.A."/>
            <person name="Clavel T."/>
        </authorList>
    </citation>
    <scope>NUCLEOTIDE SEQUENCE [LARGE SCALE GENOMIC DNA]</scope>
    <source>
        <strain evidence="7 8">BL-389-WT-3D</strain>
    </source>
</reference>
<dbReference type="GO" id="GO:0006824">
    <property type="term" value="P:cobalt ion transport"/>
    <property type="evidence" value="ECO:0007669"/>
    <property type="project" value="InterPro"/>
</dbReference>
<dbReference type="InterPro" id="IPR003339">
    <property type="entry name" value="ABC/ECF_trnsptr_transmembrane"/>
</dbReference>
<comment type="caution">
    <text evidence="7">The sequence shown here is derived from an EMBL/GenBank/DDBJ whole genome shotgun (WGS) entry which is preliminary data.</text>
</comment>
<keyword evidence="3 6" id="KW-0812">Transmembrane</keyword>
<evidence type="ECO:0000256" key="1">
    <source>
        <dbReference type="ARBA" id="ARBA00004651"/>
    </source>
</evidence>
<keyword evidence="5 6" id="KW-0472">Membrane</keyword>
<evidence type="ECO:0000256" key="2">
    <source>
        <dbReference type="ARBA" id="ARBA00022475"/>
    </source>
</evidence>
<feature type="transmembrane region" description="Helical" evidence="6">
    <location>
        <begin position="155"/>
        <end position="174"/>
    </location>
</feature>
<dbReference type="InterPro" id="IPR012809">
    <property type="entry name" value="ECF_CbiQ"/>
</dbReference>
<dbReference type="PANTHER" id="PTHR43723:SF1">
    <property type="entry name" value="COBALT TRANSPORT PROTEIN CBIQ"/>
    <property type="match status" value="1"/>
</dbReference>
<evidence type="ECO:0000256" key="4">
    <source>
        <dbReference type="ARBA" id="ARBA00022989"/>
    </source>
</evidence>
<dbReference type="RefSeq" id="WP_009249141.1">
    <property type="nucleotide sequence ID" value="NZ_AP024846.1"/>
</dbReference>
<feature type="transmembrane region" description="Helical" evidence="6">
    <location>
        <begin position="12"/>
        <end position="38"/>
    </location>
</feature>
<name>A0A844FBS4_CLOSV</name>
<gene>
    <name evidence="7" type="primary">cbiQ</name>
    <name evidence="7" type="ORF">FYJ37_09140</name>
</gene>
<dbReference type="PANTHER" id="PTHR43723">
    <property type="entry name" value="COBALT TRANSPORT PROTEIN CBIQ"/>
    <property type="match status" value="1"/>
</dbReference>
<dbReference type="Pfam" id="PF02361">
    <property type="entry name" value="CbiQ"/>
    <property type="match status" value="1"/>
</dbReference>
<evidence type="ECO:0000313" key="7">
    <source>
        <dbReference type="EMBL" id="MSS40515.1"/>
    </source>
</evidence>
<dbReference type="GO" id="GO:0043190">
    <property type="term" value="C:ATP-binding cassette (ABC) transporter complex"/>
    <property type="evidence" value="ECO:0007669"/>
    <property type="project" value="InterPro"/>
</dbReference>
<accession>A0A844FBS4</accession>
<dbReference type="AlphaFoldDB" id="A0A844FBS4"/>